<dbReference type="InterPro" id="IPR000782">
    <property type="entry name" value="FAS1_domain"/>
</dbReference>
<sequence length="212" mass="24346">MDWEETRKEEIYAFALVLSPQMLLLSVFTTLVLLIVSSVLCIVDDMQPKLLYEPNAPDYRSSEVVRQSLFDKLAVDASLSTFMDVLTQVENVLKMVNNSEIEQPFTLFCPVNGAFQASLLEWRTDNLQDWEKFLQQHLVPTAKLDVRHLKKTQQLDTMVDDQPIHVKYHYFRDKTDLNNGMATVDTDHPIEAANGIAYKIDAVLRPVQDNNN</sequence>
<dbReference type="OrthoDB" id="5551751at2759"/>
<feature type="domain" description="FAS1" evidence="2">
    <location>
        <begin position="66"/>
        <end position="204"/>
    </location>
</feature>
<keyword evidence="1" id="KW-1133">Transmembrane helix</keyword>
<accession>A0A068SEG0</accession>
<proteinExistence type="predicted"/>
<dbReference type="SUPFAM" id="SSF82153">
    <property type="entry name" value="FAS1 domain"/>
    <property type="match status" value="1"/>
</dbReference>
<dbReference type="Proteomes" id="UP000027586">
    <property type="component" value="Unassembled WGS sequence"/>
</dbReference>
<dbReference type="STRING" id="1263082.A0A068SEG0"/>
<keyword evidence="1" id="KW-0472">Membrane</keyword>
<dbReference type="SMART" id="SM00554">
    <property type="entry name" value="FAS1"/>
    <property type="match status" value="1"/>
</dbReference>
<reference evidence="3" key="1">
    <citation type="submission" date="2013-08" db="EMBL/GenBank/DDBJ databases">
        <title>Gene expansion shapes genome architecture in the human pathogen Lichtheimia corymbifera: an evolutionary genomics analysis in the ancient terrestrial Mucorales (Mucoromycotina).</title>
        <authorList>
            <person name="Schwartze V.U."/>
            <person name="Winter S."/>
            <person name="Shelest E."/>
            <person name="Marcet-Houben M."/>
            <person name="Horn F."/>
            <person name="Wehner S."/>
            <person name="Hoffmann K."/>
            <person name="Riege K."/>
            <person name="Sammeth M."/>
            <person name="Nowrousian M."/>
            <person name="Valiante V."/>
            <person name="Linde J."/>
            <person name="Jacobsen I.D."/>
            <person name="Marz M."/>
            <person name="Brakhage A.A."/>
            <person name="Gabaldon T."/>
            <person name="Bocker S."/>
            <person name="Voigt K."/>
        </authorList>
    </citation>
    <scope>NUCLEOTIDE SEQUENCE [LARGE SCALE GENOMIC DNA]</scope>
    <source>
        <strain evidence="3">FSU 9682</strain>
    </source>
</reference>
<dbReference type="EMBL" id="CBTN010000091">
    <property type="protein sequence ID" value="CDH60385.1"/>
    <property type="molecule type" value="Genomic_DNA"/>
</dbReference>
<organism evidence="3 4">
    <name type="scientific">Lichtheimia corymbifera JMRC:FSU:9682</name>
    <dbReference type="NCBI Taxonomy" id="1263082"/>
    <lineage>
        <taxon>Eukaryota</taxon>
        <taxon>Fungi</taxon>
        <taxon>Fungi incertae sedis</taxon>
        <taxon>Mucoromycota</taxon>
        <taxon>Mucoromycotina</taxon>
        <taxon>Mucoromycetes</taxon>
        <taxon>Mucorales</taxon>
        <taxon>Lichtheimiaceae</taxon>
        <taxon>Lichtheimia</taxon>
    </lineage>
</organism>
<protein>
    <recommendedName>
        <fullName evidence="2">FAS1 domain-containing protein</fullName>
    </recommendedName>
</protein>
<dbReference type="InterPro" id="IPR036378">
    <property type="entry name" value="FAS1_dom_sf"/>
</dbReference>
<comment type="caution">
    <text evidence="3">The sequence shown here is derived from an EMBL/GenBank/DDBJ whole genome shotgun (WGS) entry which is preliminary data.</text>
</comment>
<dbReference type="Gene3D" id="2.30.180.10">
    <property type="entry name" value="FAS1 domain"/>
    <property type="match status" value="1"/>
</dbReference>
<evidence type="ECO:0000256" key="1">
    <source>
        <dbReference type="SAM" id="Phobius"/>
    </source>
</evidence>
<feature type="transmembrane region" description="Helical" evidence="1">
    <location>
        <begin position="22"/>
        <end position="43"/>
    </location>
</feature>
<name>A0A068SEG0_9FUNG</name>
<dbReference type="VEuPathDB" id="FungiDB:LCOR_11168.1"/>
<gene>
    <name evidence="3" type="ORF">LCOR_11168.1</name>
</gene>
<keyword evidence="4" id="KW-1185">Reference proteome</keyword>
<dbReference type="Pfam" id="PF02469">
    <property type="entry name" value="Fasciclin"/>
    <property type="match status" value="1"/>
</dbReference>
<dbReference type="AlphaFoldDB" id="A0A068SEG0"/>
<evidence type="ECO:0000313" key="3">
    <source>
        <dbReference type="EMBL" id="CDH60385.1"/>
    </source>
</evidence>
<keyword evidence="1" id="KW-0812">Transmembrane</keyword>
<evidence type="ECO:0000259" key="2">
    <source>
        <dbReference type="PROSITE" id="PS50213"/>
    </source>
</evidence>
<dbReference type="PROSITE" id="PS50213">
    <property type="entry name" value="FAS1"/>
    <property type="match status" value="1"/>
</dbReference>
<evidence type="ECO:0000313" key="4">
    <source>
        <dbReference type="Proteomes" id="UP000027586"/>
    </source>
</evidence>